<accession>A0A1W5D7J4</accession>
<comment type="similarity">
    <text evidence="1">Belongs to the short-chain dehydrogenases/reductases (SDR) family.</text>
</comment>
<evidence type="ECO:0000256" key="1">
    <source>
        <dbReference type="ARBA" id="ARBA00006484"/>
    </source>
</evidence>
<evidence type="ECO:0000313" key="4">
    <source>
        <dbReference type="EMBL" id="SLM38869.1"/>
    </source>
</evidence>
<keyword evidence="5" id="KW-1185">Reference proteome</keyword>
<dbReference type="GO" id="GO:0016491">
    <property type="term" value="F:oxidoreductase activity"/>
    <property type="evidence" value="ECO:0007669"/>
    <property type="project" value="UniProtKB-KW"/>
</dbReference>
<feature type="region of interest" description="Disordered" evidence="3">
    <location>
        <begin position="287"/>
        <end position="331"/>
    </location>
</feature>
<sequence>MTTPPAYSPIPSIPVPQFPPHPHPRVWLLTSATSPLGIALARLLLAHGDSVVVGMRASEVENGVQRGEEFRRFWDEVCGVEVGNDGGQGEGKRVMDAPMELGENARERLRVVELDGRTMGKCQAAVAEAAEAFGRVDILFCCTSEAVIGTVEELAASPSTLTLVRDQFETNYFGPVNIIKAVLPGMRERKSGHIIALTGITGHLGTPGLSMYCAAGWALEGFCDSLAYEVAPFNIKITIVQPNLEIGVLINRITSAPLLPQYAPDVNPAPLSRTIIGGLLDRIDASQSHRQSYSSSPPSTLNSNTPDGTPETNPATTTTAASPTPNLSSSTAITSLYPSLPTAMKDRLIAETVHALTAIGGHENPPARHIVGCEGVASVKEKLKTVSEELEDFVECSCAVDIEESVGEGGRAEQGDGVGVGG</sequence>
<keyword evidence="2" id="KW-0560">Oxidoreductase</keyword>
<dbReference type="PANTHER" id="PTHR43976:SF16">
    <property type="entry name" value="SHORT-CHAIN DEHYDROGENASE_REDUCTASE FAMILY PROTEIN"/>
    <property type="match status" value="1"/>
</dbReference>
<dbReference type="SUPFAM" id="SSF51735">
    <property type="entry name" value="NAD(P)-binding Rossmann-fold domains"/>
    <property type="match status" value="1"/>
</dbReference>
<protein>
    <submittedName>
        <fullName evidence="4">Short-chain dehydrogenase/reductase SDR</fullName>
    </submittedName>
</protein>
<dbReference type="InterPro" id="IPR002347">
    <property type="entry name" value="SDR_fam"/>
</dbReference>
<reference evidence="5" key="1">
    <citation type="submission" date="2017-03" db="EMBL/GenBank/DDBJ databases">
        <authorList>
            <person name="Sharma R."/>
            <person name="Thines M."/>
        </authorList>
    </citation>
    <scope>NUCLEOTIDE SEQUENCE [LARGE SCALE GENOMIC DNA]</scope>
</reference>
<evidence type="ECO:0000256" key="2">
    <source>
        <dbReference type="ARBA" id="ARBA00023002"/>
    </source>
</evidence>
<evidence type="ECO:0000256" key="3">
    <source>
        <dbReference type="SAM" id="MobiDB-lite"/>
    </source>
</evidence>
<dbReference type="InterPro" id="IPR051911">
    <property type="entry name" value="SDR_oxidoreductase"/>
</dbReference>
<organism evidence="4 5">
    <name type="scientific">Lasallia pustulata</name>
    <dbReference type="NCBI Taxonomy" id="136370"/>
    <lineage>
        <taxon>Eukaryota</taxon>
        <taxon>Fungi</taxon>
        <taxon>Dikarya</taxon>
        <taxon>Ascomycota</taxon>
        <taxon>Pezizomycotina</taxon>
        <taxon>Lecanoromycetes</taxon>
        <taxon>OSLEUM clade</taxon>
        <taxon>Umbilicariomycetidae</taxon>
        <taxon>Umbilicariales</taxon>
        <taxon>Umbilicariaceae</taxon>
        <taxon>Lasallia</taxon>
    </lineage>
</organism>
<dbReference type="InterPro" id="IPR036291">
    <property type="entry name" value="NAD(P)-bd_dom_sf"/>
</dbReference>
<dbReference type="PRINTS" id="PR00081">
    <property type="entry name" value="GDHRDH"/>
</dbReference>
<name>A0A1W5D7J4_9LECA</name>
<dbReference type="Proteomes" id="UP000192927">
    <property type="component" value="Unassembled WGS sequence"/>
</dbReference>
<evidence type="ECO:0000313" key="5">
    <source>
        <dbReference type="Proteomes" id="UP000192927"/>
    </source>
</evidence>
<proteinExistence type="inferred from homology"/>
<dbReference type="PANTHER" id="PTHR43976">
    <property type="entry name" value="SHORT CHAIN DEHYDROGENASE"/>
    <property type="match status" value="1"/>
</dbReference>
<dbReference type="Pfam" id="PF00106">
    <property type="entry name" value="adh_short"/>
    <property type="match status" value="1"/>
</dbReference>
<dbReference type="Gene3D" id="3.40.50.720">
    <property type="entry name" value="NAD(P)-binding Rossmann-like Domain"/>
    <property type="match status" value="1"/>
</dbReference>
<dbReference type="AlphaFoldDB" id="A0A1W5D7J4"/>
<dbReference type="EMBL" id="FWEW01003046">
    <property type="protein sequence ID" value="SLM38869.1"/>
    <property type="molecule type" value="Genomic_DNA"/>
</dbReference>